<evidence type="ECO:0000313" key="3">
    <source>
        <dbReference type="EMBL" id="KAH7012381.1"/>
    </source>
</evidence>
<evidence type="ECO:0000256" key="2">
    <source>
        <dbReference type="ARBA" id="ARBA00023002"/>
    </source>
</evidence>
<accession>A0ABQ8FQK0</accession>
<gene>
    <name evidence="3" type="ORF">B0J12DRAFT_777493</name>
</gene>
<dbReference type="Proteomes" id="UP000774617">
    <property type="component" value="Unassembled WGS sequence"/>
</dbReference>
<reference evidence="3 4" key="1">
    <citation type="journal article" date="2021" name="Nat. Commun.">
        <title>Genetic determinants of endophytism in the Arabidopsis root mycobiome.</title>
        <authorList>
            <person name="Mesny F."/>
            <person name="Miyauchi S."/>
            <person name="Thiergart T."/>
            <person name="Pickel B."/>
            <person name="Atanasova L."/>
            <person name="Karlsson M."/>
            <person name="Huettel B."/>
            <person name="Barry K.W."/>
            <person name="Haridas S."/>
            <person name="Chen C."/>
            <person name="Bauer D."/>
            <person name="Andreopoulos W."/>
            <person name="Pangilinan J."/>
            <person name="LaButti K."/>
            <person name="Riley R."/>
            <person name="Lipzen A."/>
            <person name="Clum A."/>
            <person name="Drula E."/>
            <person name="Henrissat B."/>
            <person name="Kohler A."/>
            <person name="Grigoriev I.V."/>
            <person name="Martin F.M."/>
            <person name="Hacquard S."/>
        </authorList>
    </citation>
    <scope>NUCLEOTIDE SEQUENCE [LARGE SCALE GENOMIC DNA]</scope>
    <source>
        <strain evidence="3 4">MPI-SDFR-AT-0080</strain>
    </source>
</reference>
<proteinExistence type="inferred from homology"/>
<dbReference type="PANTHER" id="PTHR24320:SF272">
    <property type="entry name" value="NAD(P)-BINDING ROSSMANN-FOLD SUPERFAMILY PROTEIN"/>
    <property type="match status" value="1"/>
</dbReference>
<name>A0ABQ8FQK0_9PEZI</name>
<dbReference type="Gene3D" id="3.40.50.720">
    <property type="entry name" value="NAD(P)-binding Rossmann-like Domain"/>
    <property type="match status" value="1"/>
</dbReference>
<keyword evidence="4" id="KW-1185">Reference proteome</keyword>
<evidence type="ECO:0000313" key="4">
    <source>
        <dbReference type="Proteomes" id="UP000774617"/>
    </source>
</evidence>
<organism evidence="3 4">
    <name type="scientific">Macrophomina phaseolina</name>
    <dbReference type="NCBI Taxonomy" id="35725"/>
    <lineage>
        <taxon>Eukaryota</taxon>
        <taxon>Fungi</taxon>
        <taxon>Dikarya</taxon>
        <taxon>Ascomycota</taxon>
        <taxon>Pezizomycotina</taxon>
        <taxon>Dothideomycetes</taxon>
        <taxon>Dothideomycetes incertae sedis</taxon>
        <taxon>Botryosphaeriales</taxon>
        <taxon>Botryosphaeriaceae</taxon>
        <taxon>Macrophomina</taxon>
    </lineage>
</organism>
<dbReference type="PANTHER" id="PTHR24320">
    <property type="entry name" value="RETINOL DEHYDROGENASE"/>
    <property type="match status" value="1"/>
</dbReference>
<evidence type="ECO:0000256" key="1">
    <source>
        <dbReference type="ARBA" id="ARBA00006484"/>
    </source>
</evidence>
<comment type="similarity">
    <text evidence="1">Belongs to the short-chain dehydrogenases/reductases (SDR) family.</text>
</comment>
<dbReference type="EMBL" id="JAGTJR010000087">
    <property type="protein sequence ID" value="KAH7012381.1"/>
    <property type="molecule type" value="Genomic_DNA"/>
</dbReference>
<dbReference type="SUPFAM" id="SSF51735">
    <property type="entry name" value="NAD(P)-binding Rossmann-fold domains"/>
    <property type="match status" value="1"/>
</dbReference>
<sequence length="267" mass="28553">MSAHTAHLAPYANLYATLAGPGDTRPTAFRVIKDEILINAWADQIARTLHASGATIYLEVRSVSREEAAKASIEADSPGCGLIDILKLPVHKLASVRKVAATNAGAIGTAFDNTSGGFEFQSGINKLTPFLLTSVCIPALKASAGPGHASRVMHLSSSSHLMHSEGGIALIDLNWAYGDSKTATILHANHFDRLYGADPEHPARCFSVHSGAVVTAVVRGVRSDAEELFDRYRAMFKSPQQGAAKTVWRATGKSLERKGRNLLRGLR</sequence>
<dbReference type="InterPro" id="IPR036291">
    <property type="entry name" value="NAD(P)-bd_dom_sf"/>
</dbReference>
<comment type="caution">
    <text evidence="3">The sequence shown here is derived from an EMBL/GenBank/DDBJ whole genome shotgun (WGS) entry which is preliminary data.</text>
</comment>
<keyword evidence="2" id="KW-0560">Oxidoreductase</keyword>
<protein>
    <submittedName>
        <fullName evidence="3">Uncharacterized protein</fullName>
    </submittedName>
</protein>